<dbReference type="Proteomes" id="UP000192746">
    <property type="component" value="Unassembled WGS sequence"/>
</dbReference>
<name>A0A1Y1T8P6_9FLAO</name>
<dbReference type="AlphaFoldDB" id="A0A1Y1T8P6"/>
<keyword evidence="6" id="KW-1185">Reference proteome</keyword>
<keyword evidence="2" id="KW-0328">Glycosyltransferase</keyword>
<evidence type="ECO:0000256" key="1">
    <source>
        <dbReference type="ARBA" id="ARBA00006739"/>
    </source>
</evidence>
<gene>
    <name evidence="5" type="ORF">IIF7_01725</name>
</gene>
<proteinExistence type="inferred from homology"/>
<dbReference type="PANTHER" id="PTHR43179">
    <property type="entry name" value="RHAMNOSYLTRANSFERASE WBBL"/>
    <property type="match status" value="1"/>
</dbReference>
<dbReference type="RefSeq" id="WP_084839928.1">
    <property type="nucleotide sequence ID" value="NZ_ARYN01000001.1"/>
</dbReference>
<evidence type="ECO:0000313" key="6">
    <source>
        <dbReference type="Proteomes" id="UP000192746"/>
    </source>
</evidence>
<evidence type="ECO:0000256" key="2">
    <source>
        <dbReference type="ARBA" id="ARBA00022676"/>
    </source>
</evidence>
<reference evidence="5 6" key="1">
    <citation type="submission" date="2013-04" db="EMBL/GenBank/DDBJ databases">
        <title>Zunongwangia sp. 22II14-10F7 Genome Sequencing.</title>
        <authorList>
            <person name="Lai Q."/>
            <person name="Shao Z."/>
        </authorList>
    </citation>
    <scope>NUCLEOTIDE SEQUENCE [LARGE SCALE GENOMIC DNA]</scope>
    <source>
        <strain evidence="5 6">22II14-10F7</strain>
    </source>
</reference>
<evidence type="ECO:0000256" key="3">
    <source>
        <dbReference type="ARBA" id="ARBA00022679"/>
    </source>
</evidence>
<dbReference type="STRING" id="1185767.IIF7_01725"/>
<dbReference type="OrthoDB" id="1326385at2"/>
<dbReference type="SUPFAM" id="SSF53448">
    <property type="entry name" value="Nucleotide-diphospho-sugar transferases"/>
    <property type="match status" value="1"/>
</dbReference>
<accession>A0A1Y1T8P6</accession>
<evidence type="ECO:0000259" key="4">
    <source>
        <dbReference type="Pfam" id="PF00535"/>
    </source>
</evidence>
<dbReference type="InterPro" id="IPR001173">
    <property type="entry name" value="Glyco_trans_2-like"/>
</dbReference>
<dbReference type="PANTHER" id="PTHR43179:SF12">
    <property type="entry name" value="GALACTOFURANOSYLTRANSFERASE GLFT2"/>
    <property type="match status" value="1"/>
</dbReference>
<organism evidence="5 6">
    <name type="scientific">Zunongwangia atlantica 22II14-10F7</name>
    <dbReference type="NCBI Taxonomy" id="1185767"/>
    <lineage>
        <taxon>Bacteria</taxon>
        <taxon>Pseudomonadati</taxon>
        <taxon>Bacteroidota</taxon>
        <taxon>Flavobacteriia</taxon>
        <taxon>Flavobacteriales</taxon>
        <taxon>Flavobacteriaceae</taxon>
        <taxon>Zunongwangia</taxon>
    </lineage>
</organism>
<dbReference type="Pfam" id="PF00535">
    <property type="entry name" value="Glycos_transf_2"/>
    <property type="match status" value="1"/>
</dbReference>
<dbReference type="InterPro" id="IPR029044">
    <property type="entry name" value="Nucleotide-diphossugar_trans"/>
</dbReference>
<evidence type="ECO:0000313" key="5">
    <source>
        <dbReference type="EMBL" id="ORL47440.1"/>
    </source>
</evidence>
<comment type="caution">
    <text evidence="5">The sequence shown here is derived from an EMBL/GenBank/DDBJ whole genome shotgun (WGS) entry which is preliminary data.</text>
</comment>
<dbReference type="EMBL" id="ARYN01000001">
    <property type="protein sequence ID" value="ORL47440.1"/>
    <property type="molecule type" value="Genomic_DNA"/>
</dbReference>
<feature type="domain" description="Glycosyltransferase 2-like" evidence="4">
    <location>
        <begin position="240"/>
        <end position="341"/>
    </location>
</feature>
<keyword evidence="3 5" id="KW-0808">Transferase</keyword>
<comment type="similarity">
    <text evidence="1">Belongs to the glycosyltransferase 2 family.</text>
</comment>
<dbReference type="GO" id="GO:0016757">
    <property type="term" value="F:glycosyltransferase activity"/>
    <property type="evidence" value="ECO:0007669"/>
    <property type="project" value="UniProtKB-KW"/>
</dbReference>
<sequence length="512" mass="59216">MIFLVHNQAKTLVFCKKEGKELSLKAGTITDAFWELAELCPEELIIWMEEGQQSNFNKDSVAKIFHHDRIMASFAVETRFLDDRIGYVDELPFVNVKRNVQYPTWLMSADLGGIKGKALLKFQSSFQQITDFQYLLNAIAKIGQQNGLFCYSAPGLVYKFSDKIQYTASNKRLFQFVAQFYKKPRLAVLGWCFKKYEKESYTYSLITGSLKKSFFQQELDLSDIEIKSSKTQDLEDTIDVVIPTIGRPEHLLNVLEDLKQQTLLPKNVIIVEQKVDPKEKSDFSFNSEDWPFEIQHIFTHKTGACKSRNLALSMVSSNWVFLADDDIRFNNDLLENAVAESKVLGVEVLNLNCLQKGERKIYDVIKQWGAFGSGTSFLRTTCIKNLKFDENFEFGYGEDIDFGCQLRNSGTDIIYHPTFEILHLKAPMGGFRQQLKNDWEQGDLQPKPSPTFMSYLKKNYNDFQILGYKTVLWLKFYKQQEVRNPFVYISEMKKRWNLSENIVSKISGNNVL</sequence>
<dbReference type="Gene3D" id="3.90.550.10">
    <property type="entry name" value="Spore Coat Polysaccharide Biosynthesis Protein SpsA, Chain A"/>
    <property type="match status" value="1"/>
</dbReference>
<protein>
    <submittedName>
        <fullName evidence="5">Glycosyl transferase family protein</fullName>
    </submittedName>
</protein>